<dbReference type="Gene3D" id="1.10.30.10">
    <property type="entry name" value="High mobility group box domain"/>
    <property type="match status" value="1"/>
</dbReference>
<dbReference type="InterPro" id="IPR036910">
    <property type="entry name" value="HMG_box_dom_sf"/>
</dbReference>
<sequence>MEENGHITPEELKKKPRSTELGHLTPPYCLVPLNFVYNEDGSDVHIFLDDLSHIQYVEYVADNFSRRVQEPVVVFHDKGRRKFRLCPGASPDTPSYGKYCYTRNAMELDNIPVPPVLLWLENGLPHSIMRNAWVLYRQAKEPEIRRQNPNIESEPFFKTITDMWITEIPEVREYWMRLARKGILHYIKKKQEDHAAQSEAPNEGTTEEPSG</sequence>
<feature type="compositionally biased region" description="Polar residues" evidence="1">
    <location>
        <begin position="199"/>
        <end position="211"/>
    </location>
</feature>
<protein>
    <submittedName>
        <fullName evidence="3">MAT 1.1.3</fullName>
    </submittedName>
</protein>
<dbReference type="SUPFAM" id="SSF47095">
    <property type="entry name" value="HMG-box"/>
    <property type="match status" value="1"/>
</dbReference>
<proteinExistence type="predicted"/>
<dbReference type="AlphaFoldDB" id="A0A075MFB4"/>
<reference evidence="3" key="1">
    <citation type="journal article" date="2014" name="Mycologia">
        <title>Genetic architecture and evolution of the mating type locus in fusaria that cause soybean sudden death syndrome and bean root rot.</title>
        <authorList>
            <person name="Hughes T.J."/>
            <person name="O'Donnell K."/>
            <person name="Sink S."/>
            <person name="Rooney A.P."/>
            <person name="Scandiani M.M."/>
            <person name="Luque A."/>
            <person name="Bhattacharyya M.K."/>
            <person name="Huang X."/>
        </authorList>
    </citation>
    <scope>NUCLEOTIDE SEQUENCE</scope>
    <source>
        <strain evidence="3">NRRL 31086</strain>
    </source>
</reference>
<dbReference type="Pfam" id="PF00505">
    <property type="entry name" value="HMG_box"/>
    <property type="match status" value="1"/>
</dbReference>
<organism evidence="3">
    <name type="scientific">Fusarium tucumaniae</name>
    <dbReference type="NCBI Taxonomy" id="232081"/>
    <lineage>
        <taxon>Eukaryota</taxon>
        <taxon>Fungi</taxon>
        <taxon>Dikarya</taxon>
        <taxon>Ascomycota</taxon>
        <taxon>Pezizomycotina</taxon>
        <taxon>Sordariomycetes</taxon>
        <taxon>Hypocreomycetidae</taxon>
        <taxon>Hypocreales</taxon>
        <taxon>Nectriaceae</taxon>
        <taxon>Fusarium</taxon>
        <taxon>Fusarium solani species complex</taxon>
    </lineage>
</organism>
<dbReference type="EMBL" id="KF706646">
    <property type="protein sequence ID" value="AIF79382.1"/>
    <property type="molecule type" value="Genomic_DNA"/>
</dbReference>
<name>A0A075MFB4_9HYPO</name>
<dbReference type="InterPro" id="IPR009071">
    <property type="entry name" value="HMG_box_dom"/>
</dbReference>
<feature type="domain" description="HMG box" evidence="2">
    <location>
        <begin position="131"/>
        <end position="191"/>
    </location>
</feature>
<evidence type="ECO:0000313" key="3">
    <source>
        <dbReference type="EMBL" id="AIF79382.1"/>
    </source>
</evidence>
<evidence type="ECO:0000259" key="2">
    <source>
        <dbReference type="Pfam" id="PF00505"/>
    </source>
</evidence>
<accession>A0A075MFB4</accession>
<feature type="region of interest" description="Disordered" evidence="1">
    <location>
        <begin position="190"/>
        <end position="211"/>
    </location>
</feature>
<evidence type="ECO:0000256" key="1">
    <source>
        <dbReference type="SAM" id="MobiDB-lite"/>
    </source>
</evidence>